<dbReference type="EMBL" id="CP095070">
    <property type="protein sequence ID" value="UOQ69888.1"/>
    <property type="molecule type" value="Genomic_DNA"/>
</dbReference>
<gene>
    <name evidence="2" type="ORF">MUN86_30770</name>
</gene>
<protein>
    <submittedName>
        <fullName evidence="2">Phosphodiester glycosidase family protein</fullName>
    </submittedName>
</protein>
<feature type="signal peptide" evidence="1">
    <location>
        <begin position="1"/>
        <end position="23"/>
    </location>
</feature>
<keyword evidence="2" id="KW-0326">Glycosidase</keyword>
<reference evidence="2" key="1">
    <citation type="submission" date="2022-04" db="EMBL/GenBank/DDBJ databases">
        <title>Hymenobacter sp. isolated from the air.</title>
        <authorList>
            <person name="Won M."/>
            <person name="Lee C.-M."/>
            <person name="Woen H.-Y."/>
            <person name="Kwon S.-W."/>
        </authorList>
    </citation>
    <scope>NUCLEOTIDE SEQUENCE</scope>
    <source>
        <strain evidence="2">5420S-77</strain>
        <plasmid evidence="2">unnamed9</plasmid>
    </source>
</reference>
<evidence type="ECO:0000313" key="3">
    <source>
        <dbReference type="Proteomes" id="UP000830401"/>
    </source>
</evidence>
<evidence type="ECO:0000313" key="2">
    <source>
        <dbReference type="EMBL" id="UOQ69888.1"/>
    </source>
</evidence>
<dbReference type="RefSeq" id="WP_245127737.1">
    <property type="nucleotide sequence ID" value="NZ_CP095070.1"/>
</dbReference>
<keyword evidence="1" id="KW-0732">Signal</keyword>
<organism evidence="2 3">
    <name type="scientific">Hymenobacter volaticus</name>
    <dbReference type="NCBI Taxonomy" id="2932254"/>
    <lineage>
        <taxon>Bacteria</taxon>
        <taxon>Pseudomonadati</taxon>
        <taxon>Bacteroidota</taxon>
        <taxon>Cytophagia</taxon>
        <taxon>Cytophagales</taxon>
        <taxon>Hymenobacteraceae</taxon>
        <taxon>Hymenobacter</taxon>
    </lineage>
</organism>
<dbReference type="PROSITE" id="PS51257">
    <property type="entry name" value="PROKAR_LIPOPROTEIN"/>
    <property type="match status" value="1"/>
</dbReference>
<proteinExistence type="predicted"/>
<keyword evidence="3" id="KW-1185">Reference proteome</keyword>
<sequence>MKGFPTALVLFLLSLLGCRSHSAQPARVEQRTTATGQQYTLFHPDHLALQVVTRLPSLDQRECQLSVAAAYTDLQTNQPLDLLVDQGQLRQAQATVGWLDGVLTIVDTTLTLTRIAPGQTPPSAELEQVRRQKGTVLLQELLVYQGQNLKPAGGSLFQRRALVEFRDHRFAVIESVSDSLTMHQFGEDLRALGARNALYLDMGDWDEGWYRKGKSVVKLGYRRTQTARQSNWLVFVEPESAR</sequence>
<keyword evidence="2" id="KW-0378">Hydrolase</keyword>
<dbReference type="GO" id="GO:0016798">
    <property type="term" value="F:hydrolase activity, acting on glycosyl bonds"/>
    <property type="evidence" value="ECO:0007669"/>
    <property type="project" value="UniProtKB-KW"/>
</dbReference>
<accession>A0ABY4GG84</accession>
<dbReference type="Proteomes" id="UP000830401">
    <property type="component" value="Plasmid unnamed9"/>
</dbReference>
<geneLocation type="plasmid" evidence="2 3">
    <name>unnamed9</name>
</geneLocation>
<keyword evidence="2" id="KW-0614">Plasmid</keyword>
<feature type="chain" id="PRO_5045857593" evidence="1">
    <location>
        <begin position="24"/>
        <end position="242"/>
    </location>
</feature>
<evidence type="ECO:0000256" key="1">
    <source>
        <dbReference type="SAM" id="SignalP"/>
    </source>
</evidence>
<name>A0ABY4GG84_9BACT</name>